<dbReference type="InterPro" id="IPR018691">
    <property type="entry name" value="DUF2188"/>
</dbReference>
<keyword evidence="3" id="KW-1185">Reference proteome</keyword>
<dbReference type="Pfam" id="PF09954">
    <property type="entry name" value="DUF2188"/>
    <property type="match status" value="1"/>
</dbReference>
<dbReference type="EMBL" id="FOGT01000026">
    <property type="protein sequence ID" value="SES41502.1"/>
    <property type="molecule type" value="Genomic_DNA"/>
</dbReference>
<protein>
    <submittedName>
        <fullName evidence="2">Uncharacterized protein YdaT</fullName>
    </submittedName>
</protein>
<dbReference type="OrthoDB" id="8858565at2"/>
<feature type="compositionally biased region" description="Basic and acidic residues" evidence="1">
    <location>
        <begin position="50"/>
        <end position="74"/>
    </location>
</feature>
<dbReference type="STRING" id="1601833.SAMN05518684_12616"/>
<sequence>MPWDKDDYPSSLKNLDTPIRNKAIEIANAMIDEGYKEGRAIPIATEQAKEWYDNASEKERKEMKNISDEDLKERDDEDDQSDSRPELMEKGEHVYPHDDGWAVQAEDAKQPTQVFDDKQEAIERATEIAKKKETHLVVHKADGSVQKKQSYDEV</sequence>
<evidence type="ECO:0000313" key="2">
    <source>
        <dbReference type="EMBL" id="SES41502.1"/>
    </source>
</evidence>
<evidence type="ECO:0000313" key="3">
    <source>
        <dbReference type="Proteomes" id="UP000198571"/>
    </source>
</evidence>
<gene>
    <name evidence="2" type="ORF">SAMN05518684_12616</name>
</gene>
<dbReference type="Proteomes" id="UP000198571">
    <property type="component" value="Unassembled WGS sequence"/>
</dbReference>
<feature type="region of interest" description="Disordered" evidence="1">
    <location>
        <begin position="50"/>
        <end position="113"/>
    </location>
</feature>
<name>A0A1H9X5T4_9BACI</name>
<evidence type="ECO:0000256" key="1">
    <source>
        <dbReference type="SAM" id="MobiDB-lite"/>
    </source>
</evidence>
<reference evidence="3" key="1">
    <citation type="submission" date="2016-10" db="EMBL/GenBank/DDBJ databases">
        <authorList>
            <person name="Varghese N."/>
            <person name="Submissions S."/>
        </authorList>
    </citation>
    <scope>NUCLEOTIDE SEQUENCE [LARGE SCALE GENOMIC DNA]</scope>
    <source>
        <strain evidence="3">S9</strain>
    </source>
</reference>
<dbReference type="RefSeq" id="WP_093055967.1">
    <property type="nucleotide sequence ID" value="NZ_FOGT01000026.1"/>
</dbReference>
<accession>A0A1H9X5T4</accession>
<proteinExistence type="predicted"/>
<feature type="compositionally biased region" description="Basic and acidic residues" evidence="1">
    <location>
        <begin position="81"/>
        <end position="100"/>
    </location>
</feature>
<dbReference type="AlphaFoldDB" id="A0A1H9X5T4"/>
<organism evidence="2 3">
    <name type="scientific">Salipaludibacillus aurantiacus</name>
    <dbReference type="NCBI Taxonomy" id="1601833"/>
    <lineage>
        <taxon>Bacteria</taxon>
        <taxon>Bacillati</taxon>
        <taxon>Bacillota</taxon>
        <taxon>Bacilli</taxon>
        <taxon>Bacillales</taxon>
        <taxon>Bacillaceae</taxon>
    </lineage>
</organism>